<keyword evidence="2" id="KW-1185">Reference proteome</keyword>
<proteinExistence type="predicted"/>
<sequence length="50" mass="5531">MAGQLTPDQKYSWLLYVADADLRVGLASYGSRAIIHQSGSEFRVVGFRLS</sequence>
<reference evidence="2" key="1">
    <citation type="journal article" date="2011" name="Proc. Natl. Acad. Sci. U.S.A.">
        <title>Genomic insights into the physiology and ecology of the marine filamentous cyanobacterium Lyngbya majuscula.</title>
        <authorList>
            <person name="Jones A.C."/>
            <person name="Monroe E.A."/>
            <person name="Podell S."/>
            <person name="Hess W.R."/>
            <person name="Klages S."/>
            <person name="Esquenazi E."/>
            <person name="Niessen S."/>
            <person name="Hoover H."/>
            <person name="Rothmann M."/>
            <person name="Lasken R.S."/>
            <person name="Yates J.R.III."/>
            <person name="Reinhardt R."/>
            <person name="Kube M."/>
            <person name="Burkart M.D."/>
            <person name="Allen E.E."/>
            <person name="Dorrestein P.C."/>
            <person name="Gerwick W.H."/>
            <person name="Gerwick L."/>
        </authorList>
    </citation>
    <scope>NUCLEOTIDE SEQUENCE [LARGE SCALE GENOMIC DNA]</scope>
    <source>
        <strain evidence="2">3L</strain>
    </source>
</reference>
<gene>
    <name evidence="1" type="ORF">LYNGBM3L_72230</name>
</gene>
<dbReference type="EMBL" id="GL890973">
    <property type="protein sequence ID" value="EGJ28608.1"/>
    <property type="molecule type" value="Genomic_DNA"/>
</dbReference>
<dbReference type="HOGENOM" id="CLU_3119944_0_0_3"/>
<evidence type="ECO:0000313" key="1">
    <source>
        <dbReference type="EMBL" id="EGJ28608.1"/>
    </source>
</evidence>
<name>F4Y3D2_9CYAN</name>
<dbReference type="AlphaFoldDB" id="F4Y3D2"/>
<dbReference type="RefSeq" id="WP_008191268.1">
    <property type="nucleotide sequence ID" value="NZ_GL890973.1"/>
</dbReference>
<evidence type="ECO:0000313" key="2">
    <source>
        <dbReference type="Proteomes" id="UP000003959"/>
    </source>
</evidence>
<organism evidence="1 2">
    <name type="scientific">Moorena producens 3L</name>
    <dbReference type="NCBI Taxonomy" id="489825"/>
    <lineage>
        <taxon>Bacteria</taxon>
        <taxon>Bacillati</taxon>
        <taxon>Cyanobacteriota</taxon>
        <taxon>Cyanophyceae</taxon>
        <taxon>Coleofasciculales</taxon>
        <taxon>Coleofasciculaceae</taxon>
        <taxon>Moorena</taxon>
    </lineage>
</organism>
<protein>
    <submittedName>
        <fullName evidence="1">Uncharacterized protein</fullName>
    </submittedName>
</protein>
<accession>F4Y3D2</accession>
<dbReference type="Proteomes" id="UP000003959">
    <property type="component" value="Unassembled WGS sequence"/>
</dbReference>